<feature type="transmembrane region" description="Helical" evidence="1">
    <location>
        <begin position="575"/>
        <end position="592"/>
    </location>
</feature>
<feature type="transmembrane region" description="Helical" evidence="1">
    <location>
        <begin position="480"/>
        <end position="498"/>
    </location>
</feature>
<feature type="transmembrane region" description="Helical" evidence="1">
    <location>
        <begin position="544"/>
        <end position="568"/>
    </location>
</feature>
<feature type="signal peptide" evidence="2">
    <location>
        <begin position="1"/>
        <end position="19"/>
    </location>
</feature>
<evidence type="ECO:0000256" key="1">
    <source>
        <dbReference type="SAM" id="Phobius"/>
    </source>
</evidence>
<reference evidence="4" key="1">
    <citation type="submission" date="2011-05" db="EMBL/GenBank/DDBJ databases">
        <title>Complete sequence of Desulfotomaculum kuznetsovii DSM 6115.</title>
        <authorList>
            <person name="Lucas S."/>
            <person name="Han J."/>
            <person name="Lapidus A."/>
            <person name="Cheng J.-F."/>
            <person name="Goodwin L."/>
            <person name="Pitluck S."/>
            <person name="Peters L."/>
            <person name="Mikhailova N."/>
            <person name="Lu M."/>
            <person name="Saunders E."/>
            <person name="Han C."/>
            <person name="Tapia R."/>
            <person name="Land M."/>
            <person name="Hauser L."/>
            <person name="Kyrpides N."/>
            <person name="Ivanova N."/>
            <person name="Pagani I."/>
            <person name="Nazina T."/>
            <person name="Ivanova A."/>
            <person name="Parshina S."/>
            <person name="Kuever J."/>
            <person name="Muyzer G."/>
            <person name="Plugge C."/>
            <person name="Stams A."/>
            <person name="Woyke T."/>
        </authorList>
    </citation>
    <scope>NUCLEOTIDE SEQUENCE [LARGE SCALE GENOMIC DNA]</scope>
    <source>
        <strain evidence="4">DSM 6115 / VKM B-1805 / 17</strain>
    </source>
</reference>
<feature type="transmembrane region" description="Helical" evidence="1">
    <location>
        <begin position="625"/>
        <end position="646"/>
    </location>
</feature>
<feature type="transmembrane region" description="Helical" evidence="1">
    <location>
        <begin position="666"/>
        <end position="689"/>
    </location>
</feature>
<keyword evidence="2" id="KW-0732">Signal</keyword>
<protein>
    <submittedName>
        <fullName evidence="3">Uncharacterized protein</fullName>
    </submittedName>
</protein>
<proteinExistence type="predicted"/>
<feature type="chain" id="PRO_5043448413" evidence="2">
    <location>
        <begin position="20"/>
        <end position="698"/>
    </location>
</feature>
<keyword evidence="1" id="KW-0812">Transmembrane</keyword>
<keyword evidence="1" id="KW-0472">Membrane</keyword>
<gene>
    <name evidence="3" type="ordered locus">Desku_2210</name>
</gene>
<organism evidence="3 4">
    <name type="scientific">Desulfofundulus kuznetsovii (strain DSM 6115 / VKM B-1805 / 17)</name>
    <name type="common">Desulfotomaculum kuznetsovii</name>
    <dbReference type="NCBI Taxonomy" id="760568"/>
    <lineage>
        <taxon>Bacteria</taxon>
        <taxon>Bacillati</taxon>
        <taxon>Bacillota</taxon>
        <taxon>Clostridia</taxon>
        <taxon>Eubacteriales</taxon>
        <taxon>Peptococcaceae</taxon>
        <taxon>Desulfofundulus</taxon>
    </lineage>
</organism>
<keyword evidence="4" id="KW-1185">Reference proteome</keyword>
<dbReference type="EMBL" id="CP002770">
    <property type="protein sequence ID" value="AEG15749.1"/>
    <property type="molecule type" value="Genomic_DNA"/>
</dbReference>
<evidence type="ECO:0000313" key="4">
    <source>
        <dbReference type="Proteomes" id="UP000009229"/>
    </source>
</evidence>
<keyword evidence="1" id="KW-1133">Transmembrane helix</keyword>
<name>A0AAU8PAS0_DESK7</name>
<sequence>MRFAKTVILIILAAIVALCVFDESDAKPAPGSRADDIIFQTVEGNLRWQNGISTERGRAVFQAVFPPGRFPKEIEWAWAGSGQAWVSVEYSDKNQICYVMEGSKVPEIKRKTYIDQNGVPRIIVPKILLLPQGKISIDLLRDYQDYCGSKEVDVCDLKFGIVAEGEVEIKDFAVLDYAAKKAAVKPSDEVQKEIYLRVQLPQGNDGDCYLVKGLELPVEVQVRTLLKANATGNLTITFPESVKVTKYDPQRIALVKDHILRIPLVMGAGYAEESFIISVIGSGPGRMALKAELNDDTEVLERDIACPDLSSIQSNIKLLDEGVYPVKREFRKITIKKELKNYIKVREDVFSVLHKLFGSEESFDEPAGMVCGVLENTNNLNLPLHVKFAVIDNEGKEILYFRGEHIKREEGNDAPVPETVIGVGAHDTKDFKMPVYADIYSVKPGTYHGVVRVSLFGAESVVSTRDFEFCVEKESQVKTLVSALAVVLSLVSVCLLAFNQRKWIKSLRTSHIIIIALFTAAKFSIVDIPWFIFGDVTRAAFGPLGPFMHIFTGIFWDILNAMFLVALLSVVPKPGVVIISSVVRVILQGVAFGSFNPISILLVLSYSALADMLLYVAGFTSGKRLFTECFGVFSLVAVIFAVQHIYSTYTFYYIWMYMYRLFYPDWYININAIVSAIYSALGAILGIYLGNKLKRVIE</sequence>
<evidence type="ECO:0000256" key="2">
    <source>
        <dbReference type="SAM" id="SignalP"/>
    </source>
</evidence>
<dbReference type="KEGG" id="dku:Desku_2210"/>
<dbReference type="AlphaFoldDB" id="A0AAU8PAS0"/>
<feature type="transmembrane region" description="Helical" evidence="1">
    <location>
        <begin position="598"/>
        <end position="618"/>
    </location>
</feature>
<dbReference type="Proteomes" id="UP000009229">
    <property type="component" value="Chromosome"/>
</dbReference>
<accession>A0AAU8PAS0</accession>
<feature type="transmembrane region" description="Helical" evidence="1">
    <location>
        <begin position="510"/>
        <end position="532"/>
    </location>
</feature>
<evidence type="ECO:0000313" key="3">
    <source>
        <dbReference type="EMBL" id="AEG15749.1"/>
    </source>
</evidence>